<evidence type="ECO:0000313" key="2">
    <source>
        <dbReference type="EMBL" id="MFK2876381.1"/>
    </source>
</evidence>
<proteinExistence type="predicted"/>
<dbReference type="EMBL" id="JADIKK010000008">
    <property type="protein sequence ID" value="MFK2876381.1"/>
    <property type="molecule type" value="Genomic_DNA"/>
</dbReference>
<protein>
    <submittedName>
        <fullName evidence="2">Uncharacterized protein</fullName>
    </submittedName>
</protein>
<comment type="caution">
    <text evidence="2">The sequence shown here is derived from an EMBL/GenBank/DDBJ whole genome shotgun (WGS) entry which is preliminary data.</text>
</comment>
<evidence type="ECO:0000313" key="4">
    <source>
        <dbReference type="Proteomes" id="UP001620339"/>
    </source>
</evidence>
<organism evidence="2 4">
    <name type="scientific">Rhodanobacter hydrolyticus</name>
    <dbReference type="NCBI Taxonomy" id="2250595"/>
    <lineage>
        <taxon>Bacteria</taxon>
        <taxon>Pseudomonadati</taxon>
        <taxon>Pseudomonadota</taxon>
        <taxon>Gammaproteobacteria</taxon>
        <taxon>Lysobacterales</taxon>
        <taxon>Rhodanobacteraceae</taxon>
        <taxon>Rhodanobacter</taxon>
    </lineage>
</organism>
<gene>
    <name evidence="1" type="ORF">ISP25_02410</name>
    <name evidence="2" type="ORF">ISP25_04770</name>
    <name evidence="3" type="ORF">ISP25_23030</name>
</gene>
<keyword evidence="4" id="KW-1185">Reference proteome</keyword>
<accession>A0ABW8J244</accession>
<reference evidence="2 4" key="1">
    <citation type="submission" date="2020-10" db="EMBL/GenBank/DDBJ databases">
        <title>Phylogeny of dyella-like bacteria.</title>
        <authorList>
            <person name="Fu J."/>
        </authorList>
    </citation>
    <scope>NUCLEOTIDE SEQUENCE [LARGE SCALE GENOMIC DNA]</scope>
    <source>
        <strain evidence="2 4">KACC 19113</strain>
    </source>
</reference>
<evidence type="ECO:0000313" key="3">
    <source>
        <dbReference type="EMBL" id="MFK2879946.1"/>
    </source>
</evidence>
<dbReference type="RefSeq" id="WP_404612056.1">
    <property type="nucleotide sequence ID" value="NZ_JADIKK010000007.1"/>
</dbReference>
<sequence>MPFEDRRAEPGRVPLAAIHRYSNPIAMPDGKFLLRITWREVQARICCGLARYWHHASTLSSLSSQIIADAKHYGKQREEAVLGEKFPRILAHCLPDDQCGGGLGNVSNGHSPLILD</sequence>
<dbReference type="Proteomes" id="UP001620339">
    <property type="component" value="Unassembled WGS sequence"/>
</dbReference>
<evidence type="ECO:0000313" key="1">
    <source>
        <dbReference type="EMBL" id="MFK2875927.1"/>
    </source>
</evidence>
<dbReference type="EMBL" id="JADIKK010000008">
    <property type="protein sequence ID" value="MFK2879946.1"/>
    <property type="molecule type" value="Genomic_DNA"/>
</dbReference>
<name>A0ABW8J244_9GAMM</name>
<dbReference type="EMBL" id="JADIKK010000007">
    <property type="protein sequence ID" value="MFK2875927.1"/>
    <property type="molecule type" value="Genomic_DNA"/>
</dbReference>